<accession>A0A073J091</accession>
<sequence>MIEGLLFRDLKQQAFEIVVWRFAVWFNIT</sequence>
<dbReference type="Proteomes" id="UP000027734">
    <property type="component" value="Unassembled WGS sequence"/>
</dbReference>
<name>A0A073J091_9RHOB</name>
<organism evidence="1 2">
    <name type="scientific">Sulfitobacter donghicola DSW-25 = KCTC 12864 = JCM 14565</name>
    <dbReference type="NCBI Taxonomy" id="1300350"/>
    <lineage>
        <taxon>Bacteria</taxon>
        <taxon>Pseudomonadati</taxon>
        <taxon>Pseudomonadota</taxon>
        <taxon>Alphaproteobacteria</taxon>
        <taxon>Rhodobacterales</taxon>
        <taxon>Roseobacteraceae</taxon>
        <taxon>Sulfitobacter</taxon>
    </lineage>
</organism>
<proteinExistence type="predicted"/>
<protein>
    <submittedName>
        <fullName evidence="1">Uncharacterized protein</fullName>
    </submittedName>
</protein>
<dbReference type="AlphaFoldDB" id="A0A073J091"/>
<dbReference type="EMBL" id="JAMC01000001">
    <property type="protein sequence ID" value="KEJ91057.1"/>
    <property type="molecule type" value="Genomic_DNA"/>
</dbReference>
<gene>
    <name evidence="1" type="ORF">DSW25_01350</name>
</gene>
<comment type="caution">
    <text evidence="1">The sequence shown here is derived from an EMBL/GenBank/DDBJ whole genome shotgun (WGS) entry which is preliminary data.</text>
</comment>
<reference evidence="1 2" key="1">
    <citation type="submission" date="2014-01" db="EMBL/GenBank/DDBJ databases">
        <title>Sulfitobacter donghicola JCM 14565 Genome Sequencing.</title>
        <authorList>
            <person name="Lai Q."/>
            <person name="Hong Z."/>
        </authorList>
    </citation>
    <scope>NUCLEOTIDE SEQUENCE [LARGE SCALE GENOMIC DNA]</scope>
    <source>
        <strain evidence="1 2">JCM 14565</strain>
    </source>
</reference>
<evidence type="ECO:0000313" key="1">
    <source>
        <dbReference type="EMBL" id="KEJ91057.1"/>
    </source>
</evidence>
<keyword evidence="2" id="KW-1185">Reference proteome</keyword>
<evidence type="ECO:0000313" key="2">
    <source>
        <dbReference type="Proteomes" id="UP000027734"/>
    </source>
</evidence>